<gene>
    <name evidence="1" type="ORF">AV530_006135</name>
</gene>
<name>A0A1V4J8V5_PATFA</name>
<organism evidence="1 2">
    <name type="scientific">Patagioenas fasciata monilis</name>
    <dbReference type="NCBI Taxonomy" id="372326"/>
    <lineage>
        <taxon>Eukaryota</taxon>
        <taxon>Metazoa</taxon>
        <taxon>Chordata</taxon>
        <taxon>Craniata</taxon>
        <taxon>Vertebrata</taxon>
        <taxon>Euteleostomi</taxon>
        <taxon>Archelosauria</taxon>
        <taxon>Archosauria</taxon>
        <taxon>Dinosauria</taxon>
        <taxon>Saurischia</taxon>
        <taxon>Theropoda</taxon>
        <taxon>Coelurosauria</taxon>
        <taxon>Aves</taxon>
        <taxon>Neognathae</taxon>
        <taxon>Neoaves</taxon>
        <taxon>Columbimorphae</taxon>
        <taxon>Columbiformes</taxon>
        <taxon>Columbidae</taxon>
        <taxon>Patagioenas</taxon>
    </lineage>
</organism>
<comment type="caution">
    <text evidence="1">The sequence shown here is derived from an EMBL/GenBank/DDBJ whole genome shotgun (WGS) entry which is preliminary data.</text>
</comment>
<accession>A0A1V4J8V5</accession>
<proteinExistence type="predicted"/>
<dbReference type="AlphaFoldDB" id="A0A1V4J8V5"/>
<sequence>MDLNHNYISLSECKEASVELLGGWHFFTEDAGALNLKEKQLTQIKTDESGWMTNSHQQKNKQLFQKTSVESTLNTLLPGSSQHKKESSLSIY</sequence>
<dbReference type="Proteomes" id="UP000190648">
    <property type="component" value="Unassembled WGS sequence"/>
</dbReference>
<keyword evidence="2" id="KW-1185">Reference proteome</keyword>
<evidence type="ECO:0000313" key="2">
    <source>
        <dbReference type="Proteomes" id="UP000190648"/>
    </source>
</evidence>
<reference evidence="1 2" key="1">
    <citation type="submission" date="2016-02" db="EMBL/GenBank/DDBJ databases">
        <title>Band-tailed pigeon sequencing and assembly.</title>
        <authorList>
            <person name="Soares A.E."/>
            <person name="Novak B.J."/>
            <person name="Rice E.S."/>
            <person name="O'Connell B."/>
            <person name="Chang D."/>
            <person name="Weber S."/>
            <person name="Shapiro B."/>
        </authorList>
    </citation>
    <scope>NUCLEOTIDE SEQUENCE [LARGE SCALE GENOMIC DNA]</scope>
    <source>
        <strain evidence="1">BTP2013</strain>
        <tissue evidence="1">Blood</tissue>
    </source>
</reference>
<dbReference type="EMBL" id="LSYS01008581">
    <property type="protein sequence ID" value="OPJ68509.1"/>
    <property type="molecule type" value="Genomic_DNA"/>
</dbReference>
<evidence type="ECO:0000313" key="1">
    <source>
        <dbReference type="EMBL" id="OPJ68509.1"/>
    </source>
</evidence>
<protein>
    <submittedName>
        <fullName evidence="1">Uncharacterized protein</fullName>
    </submittedName>
</protein>